<gene>
    <name evidence="2" type="ORF">ENV54_06935</name>
</gene>
<reference evidence="2" key="1">
    <citation type="journal article" date="2020" name="mSystems">
        <title>Genome- and Community-Level Interaction Insights into Carbon Utilization and Element Cycling Functions of Hydrothermarchaeota in Hydrothermal Sediment.</title>
        <authorList>
            <person name="Zhou Z."/>
            <person name="Liu Y."/>
            <person name="Xu W."/>
            <person name="Pan J."/>
            <person name="Luo Z.H."/>
            <person name="Li M."/>
        </authorList>
    </citation>
    <scope>NUCLEOTIDE SEQUENCE [LARGE SCALE GENOMIC DNA]</scope>
    <source>
        <strain evidence="2">SpSt-769</strain>
    </source>
</reference>
<accession>A0A7C4EX55</accession>
<protein>
    <submittedName>
        <fullName evidence="2">Xanthine dehydrogenase family protein molybdopterin-binding subunit</fullName>
    </submittedName>
</protein>
<dbReference type="Pfam" id="PF02738">
    <property type="entry name" value="MoCoBD_1"/>
    <property type="match status" value="1"/>
</dbReference>
<sequence length="793" mass="87378">MGELFVGKSHPRVDRDKVTGRAAYINDITLPRMLYGKILYSSRPHARIVRIDTSKAEKLHGVRAVLTGYNVPEVRVGFLGDQTPLKKDKVRQFRDEVAAVAAIDEDTAEEAIQLIEVEYEDLPPVFDPLEAMQKDAPLIHEYDARGKPRRNNILPLPWRLVAGDVEKARRESAYVVKDQFRTQWVHQTCMGTSGGIAYFDVRDNLVFHSVTNVPFGGKDRLDMFLKNLGIKGRSRILTPYVGGSFGSKLDTDIYEFILVLLAWKTKCPVKIVFSRQEEFQASPPRQPVIATVEQGCDKNGRLTFRAVDMILDNGAYTSWGATTPSVMMIPMSSLYKVPNISFQATCVYTNNIYAQAMRGYGNPQATFVVEQSMDQLAEAAGIDPMEFRRINANEPFEKTPMGLAITTCPLKECLDEVKTKLNWDEKHGKRNGRGVGVASFIHVGGGARVYLSDAQGIIVKVDDEGKVTVITGGTDQGQGSETIIPQMVAEAMGFRPEDVFIFSGDTEVCPWDVGTHASRHAFITGHAILTVAAEVKQKILDLAARLMGNLLKQEFKKKIKIDPTFVEPQLDYSLLADPQNLDVKAGFVFLKNDPDNPFTKMPVSRILRKAHMTGTGKGEMVIAEAFYDPPNEMLDREGKGNLSCCYTFGTHGAEVEVDTETGEVKILNYVAAHDVGRAINPMLVNGQIYGATVMGVGYGLSEEMIVNHGRVMNPNLLDYKILTAKDVIPIQPVIVEPFEPAGPFGAKGIGEPACVPTAPALINAIYDAVGVRIKDLPATPEKVLAALKKKEQG</sequence>
<dbReference type="InterPro" id="IPR008274">
    <property type="entry name" value="AldOxase/xan_DH_MoCoBD1"/>
</dbReference>
<dbReference type="EMBL" id="DTGT01000216">
    <property type="protein sequence ID" value="HGH61017.1"/>
    <property type="molecule type" value="Genomic_DNA"/>
</dbReference>
<comment type="caution">
    <text evidence="2">The sequence shown here is derived from an EMBL/GenBank/DDBJ whole genome shotgun (WGS) entry which is preliminary data.</text>
</comment>
<organism evidence="2">
    <name type="scientific">Desulfomonile tiedjei</name>
    <dbReference type="NCBI Taxonomy" id="2358"/>
    <lineage>
        <taxon>Bacteria</taxon>
        <taxon>Pseudomonadati</taxon>
        <taxon>Thermodesulfobacteriota</taxon>
        <taxon>Desulfomonilia</taxon>
        <taxon>Desulfomonilales</taxon>
        <taxon>Desulfomonilaceae</taxon>
        <taxon>Desulfomonile</taxon>
    </lineage>
</organism>
<dbReference type="Gene3D" id="3.90.1170.50">
    <property type="entry name" value="Aldehyde oxidase/xanthine dehydrogenase, a/b hammerhead"/>
    <property type="match status" value="1"/>
</dbReference>
<dbReference type="InterPro" id="IPR037165">
    <property type="entry name" value="AldOxase/xan_DH_Mopterin-bd_sf"/>
</dbReference>
<dbReference type="GO" id="GO:0005506">
    <property type="term" value="F:iron ion binding"/>
    <property type="evidence" value="ECO:0007669"/>
    <property type="project" value="InterPro"/>
</dbReference>
<dbReference type="InterPro" id="IPR016208">
    <property type="entry name" value="Ald_Oxase/xanthine_DH-like"/>
</dbReference>
<evidence type="ECO:0000313" key="2">
    <source>
        <dbReference type="EMBL" id="HGH61017.1"/>
    </source>
</evidence>
<dbReference type="PANTHER" id="PTHR11908:SF157">
    <property type="entry name" value="XANTHINE DEHYDROGENASE SUBUNIT D-RELATED"/>
    <property type="match status" value="1"/>
</dbReference>
<dbReference type="GO" id="GO:0016491">
    <property type="term" value="F:oxidoreductase activity"/>
    <property type="evidence" value="ECO:0007669"/>
    <property type="project" value="InterPro"/>
</dbReference>
<dbReference type="SUPFAM" id="SSF54665">
    <property type="entry name" value="CO dehydrogenase molybdoprotein N-domain-like"/>
    <property type="match status" value="1"/>
</dbReference>
<dbReference type="Gene3D" id="3.30.365.10">
    <property type="entry name" value="Aldehyde oxidase/xanthine dehydrogenase, molybdopterin binding domain"/>
    <property type="match status" value="4"/>
</dbReference>
<evidence type="ECO:0000259" key="1">
    <source>
        <dbReference type="SMART" id="SM01008"/>
    </source>
</evidence>
<dbReference type="SMART" id="SM01008">
    <property type="entry name" value="Ald_Xan_dh_C"/>
    <property type="match status" value="1"/>
</dbReference>
<name>A0A7C4EX55_9BACT</name>
<dbReference type="Pfam" id="PF20256">
    <property type="entry name" value="MoCoBD_2"/>
    <property type="match status" value="1"/>
</dbReference>
<dbReference type="InterPro" id="IPR036856">
    <property type="entry name" value="Ald_Oxase/Xan_DH_a/b_sf"/>
</dbReference>
<feature type="domain" description="Aldehyde oxidase/xanthine dehydrogenase a/b hammerhead" evidence="1">
    <location>
        <begin position="19"/>
        <end position="123"/>
    </location>
</feature>
<dbReference type="InterPro" id="IPR046867">
    <property type="entry name" value="AldOxase/xan_DH_MoCoBD2"/>
</dbReference>
<proteinExistence type="predicted"/>
<dbReference type="AlphaFoldDB" id="A0A7C4EX55"/>
<dbReference type="SUPFAM" id="SSF56003">
    <property type="entry name" value="Molybdenum cofactor-binding domain"/>
    <property type="match status" value="1"/>
</dbReference>
<dbReference type="Pfam" id="PF01315">
    <property type="entry name" value="Ald_Xan_dh_C"/>
    <property type="match status" value="1"/>
</dbReference>
<dbReference type="PANTHER" id="PTHR11908">
    <property type="entry name" value="XANTHINE DEHYDROGENASE"/>
    <property type="match status" value="1"/>
</dbReference>
<dbReference type="InterPro" id="IPR000674">
    <property type="entry name" value="Ald_Oxase/Xan_DH_a/b"/>
</dbReference>